<feature type="region of interest" description="Disordered" evidence="1">
    <location>
        <begin position="386"/>
        <end position="462"/>
    </location>
</feature>
<evidence type="ECO:0000256" key="2">
    <source>
        <dbReference type="SAM" id="Phobius"/>
    </source>
</evidence>
<name>A0A2A9NAS5_9AGAR</name>
<dbReference type="OrthoDB" id="544608at2759"/>
<keyword evidence="2" id="KW-0812">Transmembrane</keyword>
<dbReference type="CDD" id="cd00229">
    <property type="entry name" value="SGNH_hydrolase"/>
    <property type="match status" value="1"/>
</dbReference>
<organism evidence="3 4">
    <name type="scientific">Amanita thiersii Skay4041</name>
    <dbReference type="NCBI Taxonomy" id="703135"/>
    <lineage>
        <taxon>Eukaryota</taxon>
        <taxon>Fungi</taxon>
        <taxon>Dikarya</taxon>
        <taxon>Basidiomycota</taxon>
        <taxon>Agaricomycotina</taxon>
        <taxon>Agaricomycetes</taxon>
        <taxon>Agaricomycetidae</taxon>
        <taxon>Agaricales</taxon>
        <taxon>Pluteineae</taxon>
        <taxon>Amanitaceae</taxon>
        <taxon>Amanita</taxon>
    </lineage>
</organism>
<keyword evidence="2" id="KW-0472">Membrane</keyword>
<reference evidence="3 4" key="1">
    <citation type="submission" date="2014-02" db="EMBL/GenBank/DDBJ databases">
        <title>Transposable element dynamics among asymbiotic and ectomycorrhizal Amanita fungi.</title>
        <authorList>
            <consortium name="DOE Joint Genome Institute"/>
            <person name="Hess J."/>
            <person name="Skrede I."/>
            <person name="Wolfe B."/>
            <person name="LaButti K."/>
            <person name="Ohm R.A."/>
            <person name="Grigoriev I.V."/>
            <person name="Pringle A."/>
        </authorList>
    </citation>
    <scope>NUCLEOTIDE SEQUENCE [LARGE SCALE GENOMIC DNA]</scope>
    <source>
        <strain evidence="3 4">SKay4041</strain>
    </source>
</reference>
<feature type="transmembrane region" description="Helical" evidence="2">
    <location>
        <begin position="43"/>
        <end position="62"/>
    </location>
</feature>
<feature type="compositionally biased region" description="Acidic residues" evidence="1">
    <location>
        <begin position="398"/>
        <end position="407"/>
    </location>
</feature>
<dbReference type="PANTHER" id="PTHR34407">
    <property type="entry name" value="EXPRESSED PROTEIN"/>
    <property type="match status" value="1"/>
</dbReference>
<dbReference type="PANTHER" id="PTHR34407:SF1">
    <property type="entry name" value="SGNH HYDROLASE-TYPE ESTERASE DOMAIN-CONTAINING PROTEIN"/>
    <property type="match status" value="1"/>
</dbReference>
<evidence type="ECO:0000313" key="3">
    <source>
        <dbReference type="EMBL" id="PFH45341.1"/>
    </source>
</evidence>
<accession>A0A2A9NAS5</accession>
<keyword evidence="2" id="KW-1133">Transmembrane helix</keyword>
<dbReference type="EMBL" id="KZ302429">
    <property type="protein sequence ID" value="PFH45341.1"/>
    <property type="molecule type" value="Genomic_DNA"/>
</dbReference>
<feature type="compositionally biased region" description="Polar residues" evidence="1">
    <location>
        <begin position="14"/>
        <end position="23"/>
    </location>
</feature>
<dbReference type="STRING" id="703135.A0A2A9NAS5"/>
<feature type="region of interest" description="Disordered" evidence="1">
    <location>
        <begin position="87"/>
        <end position="107"/>
    </location>
</feature>
<evidence type="ECO:0008006" key="5">
    <source>
        <dbReference type="Google" id="ProtNLM"/>
    </source>
</evidence>
<feature type="compositionally biased region" description="Polar residues" evidence="1">
    <location>
        <begin position="431"/>
        <end position="448"/>
    </location>
</feature>
<feature type="compositionally biased region" description="Low complexity" evidence="1">
    <location>
        <begin position="449"/>
        <end position="461"/>
    </location>
</feature>
<sequence>MYRRGKNALRIASPGQSPSISGSDSEKPSRLNQRTLFGVTNRIWLIVSLFLFLILFTHYILLAAHPGSGDHHYPAYSNADLKPKNYLSPLSSTHHKNNDDGSAPTEGDALKLENPFTFCPVYGPGDAVGQKYGQVVLGQSRMHLGSGARIQRLLNRALAGQPITISVIGGSISACHGAGDDPVSSRCYPSRFFQWWNTVFPHPASELTNGAMRRTNSGYFGFCSAHHIPDHTDLIIIELDTEDAPDAETMEHFETLIRSLLLRSDEPAVLLLGHFSPQIYQAHGYAGPDHWHNVVARFYDIPHLSTKPIHLPSYLRDPTSIHKFFVDPILASPQGHEVIADVLIAYFQTQACIAWDVANGQSFDAVPLLTPGLFNEIAGQGDGHALFGGIGQRKGVPEQEEDEDEEGGVGAGGGDKSKQEEQKRNPHLVLNPQQYQSLRVPSGRINTRPNNPSSPSSSSSNRKFEEIAPYCVSANNLINPLPPSLFYGSGWHSFHPAGASGGVGAGSVLKTSEHYWYSTLPTSKLRVPIQVGAGDIGVYYLKEPVGVVGEGSAVECWVDDNYRGAKVMENAADVGEAVPMLEMIDHYVTRGSHFVECQLLGEEGQGVPMFKIMGIFST</sequence>
<proteinExistence type="predicted"/>
<evidence type="ECO:0000256" key="1">
    <source>
        <dbReference type="SAM" id="MobiDB-lite"/>
    </source>
</evidence>
<keyword evidence="4" id="KW-1185">Reference proteome</keyword>
<feature type="region of interest" description="Disordered" evidence="1">
    <location>
        <begin position="1"/>
        <end position="29"/>
    </location>
</feature>
<evidence type="ECO:0000313" key="4">
    <source>
        <dbReference type="Proteomes" id="UP000242287"/>
    </source>
</evidence>
<feature type="compositionally biased region" description="Basic and acidic residues" evidence="1">
    <location>
        <begin position="415"/>
        <end position="424"/>
    </location>
</feature>
<dbReference type="SUPFAM" id="SSF52266">
    <property type="entry name" value="SGNH hydrolase"/>
    <property type="match status" value="1"/>
</dbReference>
<protein>
    <recommendedName>
        <fullName evidence="5">Cap64 protein</fullName>
    </recommendedName>
</protein>
<dbReference type="Proteomes" id="UP000242287">
    <property type="component" value="Unassembled WGS sequence"/>
</dbReference>
<dbReference type="AlphaFoldDB" id="A0A2A9NAS5"/>
<gene>
    <name evidence="3" type="ORF">AMATHDRAFT_71805</name>
</gene>